<keyword evidence="5 7" id="KW-1133">Transmembrane helix</keyword>
<dbReference type="NCBIfam" id="TIGR00786">
    <property type="entry name" value="dctM"/>
    <property type="match status" value="1"/>
</dbReference>
<evidence type="ECO:0000256" key="1">
    <source>
        <dbReference type="ARBA" id="ARBA00004429"/>
    </source>
</evidence>
<keyword evidence="4 7" id="KW-0812">Transmembrane</keyword>
<feature type="transmembrane region" description="Helical" evidence="7">
    <location>
        <begin position="335"/>
        <end position="355"/>
    </location>
</feature>
<comment type="subcellular location">
    <subcellularLocation>
        <location evidence="1">Cell inner membrane</location>
        <topology evidence="1">Multi-pass membrane protein</topology>
    </subcellularLocation>
</comment>
<dbReference type="Pfam" id="PF06808">
    <property type="entry name" value="DctM"/>
    <property type="match status" value="1"/>
</dbReference>
<evidence type="ECO:0000313" key="9">
    <source>
        <dbReference type="EMBL" id="MFD1717680.1"/>
    </source>
</evidence>
<feature type="domain" description="TRAP C4-dicarboxylate transport system permease DctM subunit" evidence="8">
    <location>
        <begin position="6"/>
        <end position="413"/>
    </location>
</feature>
<organism evidence="9 10">
    <name type="scientific">Georgenia deserti</name>
    <dbReference type="NCBI Taxonomy" id="2093781"/>
    <lineage>
        <taxon>Bacteria</taxon>
        <taxon>Bacillati</taxon>
        <taxon>Actinomycetota</taxon>
        <taxon>Actinomycetes</taxon>
        <taxon>Micrococcales</taxon>
        <taxon>Bogoriellaceae</taxon>
        <taxon>Georgenia</taxon>
    </lineage>
</organism>
<accession>A0ABW4L2X3</accession>
<feature type="transmembrane region" description="Helical" evidence="7">
    <location>
        <begin position="310"/>
        <end position="328"/>
    </location>
</feature>
<name>A0ABW4L2X3_9MICO</name>
<dbReference type="InterPro" id="IPR004681">
    <property type="entry name" value="TRAP_DctM"/>
</dbReference>
<feature type="transmembrane region" description="Helical" evidence="7">
    <location>
        <begin position="168"/>
        <end position="192"/>
    </location>
</feature>
<gene>
    <name evidence="9" type="ORF">ACFSE6_07535</name>
</gene>
<feature type="transmembrane region" description="Helical" evidence="7">
    <location>
        <begin position="397"/>
        <end position="418"/>
    </location>
</feature>
<dbReference type="Proteomes" id="UP001597277">
    <property type="component" value="Unassembled WGS sequence"/>
</dbReference>
<evidence type="ECO:0000313" key="10">
    <source>
        <dbReference type="Proteomes" id="UP001597277"/>
    </source>
</evidence>
<feature type="transmembrane region" description="Helical" evidence="7">
    <location>
        <begin position="7"/>
        <end position="33"/>
    </location>
</feature>
<feature type="transmembrane region" description="Helical" evidence="7">
    <location>
        <begin position="269"/>
        <end position="290"/>
    </location>
</feature>
<comment type="caution">
    <text evidence="9">The sequence shown here is derived from an EMBL/GenBank/DDBJ whole genome shotgun (WGS) entry which is preliminary data.</text>
</comment>
<keyword evidence="6 7" id="KW-0472">Membrane</keyword>
<protein>
    <submittedName>
        <fullName evidence="9">TRAP transporter large permease</fullName>
    </submittedName>
</protein>
<feature type="transmembrane region" description="Helical" evidence="7">
    <location>
        <begin position="45"/>
        <end position="64"/>
    </location>
</feature>
<keyword evidence="10" id="KW-1185">Reference proteome</keyword>
<feature type="transmembrane region" description="Helical" evidence="7">
    <location>
        <begin position="239"/>
        <end position="257"/>
    </location>
</feature>
<dbReference type="EMBL" id="JBHUEE010000003">
    <property type="protein sequence ID" value="MFD1717680.1"/>
    <property type="molecule type" value="Genomic_DNA"/>
</dbReference>
<feature type="transmembrane region" description="Helical" evidence="7">
    <location>
        <begin position="133"/>
        <end position="156"/>
    </location>
</feature>
<evidence type="ECO:0000256" key="5">
    <source>
        <dbReference type="ARBA" id="ARBA00022989"/>
    </source>
</evidence>
<feature type="transmembrane region" description="Helical" evidence="7">
    <location>
        <begin position="361"/>
        <end position="385"/>
    </location>
</feature>
<sequence>MLWVFLGILLAGILIGLPISFSLGLAAVAMMFLMDVSAAVVVEQAIRGVNSFPLLAIPFFILVGEIMTHGGLARRLVELAQAIVGFVPGGLGQVNVAASMFFGGISGSAVADTSAVGGMMIPAMKRQGYTGNLATAITVSSSVIGLLIPPSIPLILYGIVTETSISRLFIAGLIPGVLVGVALMVATGVVALRASHDMRQSFRVTGLLTALRRAAWTLLLPVIVVGGILGGVFTPTEAAVVSAFYALFVAMVIYRELKPRALVGMLIRTARTTGMVLFMLAMAMIVAWLLTTARVPQELVETASGVSTNPYVILGVMVVLLVAVGVVMDLTPAMLILAPIMTPVVAAVGVDPVYFGVLMSFVLGIGLVTPPVGTVLYVGCGVGGVRMEGLVRALIPFYVTLLAVVAVLILFPQAVLWLPGTMG</sequence>
<evidence type="ECO:0000256" key="7">
    <source>
        <dbReference type="SAM" id="Phobius"/>
    </source>
</evidence>
<dbReference type="PIRSF" id="PIRSF006066">
    <property type="entry name" value="HI0050"/>
    <property type="match status" value="1"/>
</dbReference>
<evidence type="ECO:0000256" key="3">
    <source>
        <dbReference type="ARBA" id="ARBA00022519"/>
    </source>
</evidence>
<feature type="transmembrane region" description="Helical" evidence="7">
    <location>
        <begin position="213"/>
        <end position="233"/>
    </location>
</feature>
<evidence type="ECO:0000256" key="2">
    <source>
        <dbReference type="ARBA" id="ARBA00022475"/>
    </source>
</evidence>
<feature type="transmembrane region" description="Helical" evidence="7">
    <location>
        <begin position="100"/>
        <end position="121"/>
    </location>
</feature>
<dbReference type="InterPro" id="IPR010656">
    <property type="entry name" value="DctM"/>
</dbReference>
<evidence type="ECO:0000256" key="4">
    <source>
        <dbReference type="ARBA" id="ARBA00022692"/>
    </source>
</evidence>
<proteinExistence type="predicted"/>
<evidence type="ECO:0000259" key="8">
    <source>
        <dbReference type="Pfam" id="PF06808"/>
    </source>
</evidence>
<keyword evidence="2" id="KW-1003">Cell membrane</keyword>
<dbReference type="PANTHER" id="PTHR33362">
    <property type="entry name" value="SIALIC ACID TRAP TRANSPORTER PERMEASE PROTEIN SIAT-RELATED"/>
    <property type="match status" value="1"/>
</dbReference>
<dbReference type="RefSeq" id="WP_388004446.1">
    <property type="nucleotide sequence ID" value="NZ_JBHUEE010000003.1"/>
</dbReference>
<evidence type="ECO:0000256" key="6">
    <source>
        <dbReference type="ARBA" id="ARBA00023136"/>
    </source>
</evidence>
<reference evidence="10" key="1">
    <citation type="journal article" date="2019" name="Int. J. Syst. Evol. Microbiol.">
        <title>The Global Catalogue of Microorganisms (GCM) 10K type strain sequencing project: providing services to taxonomists for standard genome sequencing and annotation.</title>
        <authorList>
            <consortium name="The Broad Institute Genomics Platform"/>
            <consortium name="The Broad Institute Genome Sequencing Center for Infectious Disease"/>
            <person name="Wu L."/>
            <person name="Ma J."/>
        </authorList>
    </citation>
    <scope>NUCLEOTIDE SEQUENCE [LARGE SCALE GENOMIC DNA]</scope>
    <source>
        <strain evidence="10">JCM 17130</strain>
    </source>
</reference>
<dbReference type="PANTHER" id="PTHR33362:SF2">
    <property type="entry name" value="TRAP TRANSPORTER LARGE PERMEASE PROTEIN"/>
    <property type="match status" value="1"/>
</dbReference>
<keyword evidence="3" id="KW-0997">Cell inner membrane</keyword>